<dbReference type="AlphaFoldDB" id="A0A941DTK6"/>
<dbReference type="SMART" id="SM00422">
    <property type="entry name" value="HTH_MERR"/>
    <property type="match status" value="1"/>
</dbReference>
<dbReference type="PROSITE" id="PS50937">
    <property type="entry name" value="HTH_MERR_2"/>
    <property type="match status" value="1"/>
</dbReference>
<proteinExistence type="predicted"/>
<dbReference type="CDD" id="cd01106">
    <property type="entry name" value="HTH_TipAL-Mta"/>
    <property type="match status" value="1"/>
</dbReference>
<keyword evidence="1" id="KW-0238">DNA-binding</keyword>
<dbReference type="GO" id="GO:0003700">
    <property type="term" value="F:DNA-binding transcription factor activity"/>
    <property type="evidence" value="ECO:0007669"/>
    <property type="project" value="InterPro"/>
</dbReference>
<sequence length="335" mass="38937">MDFQKVLDSKAVTDTFSIGQVAKMIGTKVRTVRYYDEIGLIKPTSHTDGGHRLYTAEDIWRLELTITLRYLDFSIDEISQLISGELPVEKALDWQIESLSTQASALTNMIAILRQAKQHQGDSLRYVYDLVHEKELTIEKRKQFISEKVETLNIFAEIPSEWKEPMLYFFNKYIVNQARVTAKQTAAWNELQELINDPQFIKELNNIEFFFLHTGYKPRYSVATWMKKLENIQYRLNHAVDKKHAADSPYVQAIVEDMIMLYVNTEQAFNKEDFIRSFAEYVQQTRAPLLERCNTLCSIISPSFHLLAKGNLVLYQSLQLKLEQLSDQSCEQPEG</sequence>
<feature type="domain" description="HTH merR-type" evidence="2">
    <location>
        <begin position="15"/>
        <end position="84"/>
    </location>
</feature>
<name>A0A941DTK6_9BACI</name>
<dbReference type="SUPFAM" id="SSF46955">
    <property type="entry name" value="Putative DNA-binding domain"/>
    <property type="match status" value="1"/>
</dbReference>
<dbReference type="GO" id="GO:0003677">
    <property type="term" value="F:DNA binding"/>
    <property type="evidence" value="ECO:0007669"/>
    <property type="project" value="UniProtKB-KW"/>
</dbReference>
<dbReference type="InterPro" id="IPR009061">
    <property type="entry name" value="DNA-bd_dom_put_sf"/>
</dbReference>
<accession>A0A941DTK6</accession>
<evidence type="ECO:0000256" key="1">
    <source>
        <dbReference type="ARBA" id="ARBA00023125"/>
    </source>
</evidence>
<comment type="caution">
    <text evidence="3">The sequence shown here is derived from an EMBL/GenBank/DDBJ whole genome shotgun (WGS) entry which is preliminary data.</text>
</comment>
<dbReference type="Proteomes" id="UP000675284">
    <property type="component" value="Unassembled WGS sequence"/>
</dbReference>
<dbReference type="Pfam" id="PF13411">
    <property type="entry name" value="MerR_1"/>
    <property type="match status" value="1"/>
</dbReference>
<dbReference type="EMBL" id="JAGSOT010000007">
    <property type="protein sequence ID" value="MBR7795131.1"/>
    <property type="molecule type" value="Genomic_DNA"/>
</dbReference>
<evidence type="ECO:0000259" key="2">
    <source>
        <dbReference type="PROSITE" id="PS50937"/>
    </source>
</evidence>
<keyword evidence="4" id="KW-1185">Reference proteome</keyword>
<organism evidence="3 4">
    <name type="scientific">Virgibacillus salarius</name>
    <dbReference type="NCBI Taxonomy" id="447199"/>
    <lineage>
        <taxon>Bacteria</taxon>
        <taxon>Bacillati</taxon>
        <taxon>Bacillota</taxon>
        <taxon>Bacilli</taxon>
        <taxon>Bacillales</taxon>
        <taxon>Bacillaceae</taxon>
        <taxon>Virgibacillus</taxon>
    </lineage>
</organism>
<reference evidence="3" key="1">
    <citation type="submission" date="2021-04" db="EMBL/GenBank/DDBJ databases">
        <title>Isolation and polyphasic classification of algal microorganism.</title>
        <authorList>
            <person name="Wang S."/>
        </authorList>
    </citation>
    <scope>NUCLEOTIDE SEQUENCE</scope>
    <source>
        <strain evidence="3">720a</strain>
    </source>
</reference>
<evidence type="ECO:0000313" key="4">
    <source>
        <dbReference type="Proteomes" id="UP000675284"/>
    </source>
</evidence>
<dbReference type="InterPro" id="IPR047057">
    <property type="entry name" value="MerR_fam"/>
</dbReference>
<gene>
    <name evidence="3" type="ORF">KCX74_03630</name>
</gene>
<dbReference type="PANTHER" id="PTHR30204">
    <property type="entry name" value="REDOX-CYCLING DRUG-SENSING TRANSCRIPTIONAL ACTIVATOR SOXR"/>
    <property type="match status" value="1"/>
</dbReference>
<evidence type="ECO:0000313" key="3">
    <source>
        <dbReference type="EMBL" id="MBR7795131.1"/>
    </source>
</evidence>
<protein>
    <submittedName>
        <fullName evidence="3">MerR family transcriptional regulator</fullName>
    </submittedName>
</protein>
<dbReference type="PANTHER" id="PTHR30204:SF96">
    <property type="entry name" value="CHROMOSOME-ANCHORING PROTEIN RACA"/>
    <property type="match status" value="1"/>
</dbReference>
<dbReference type="Gene3D" id="1.10.1660.10">
    <property type="match status" value="1"/>
</dbReference>
<dbReference type="InterPro" id="IPR000551">
    <property type="entry name" value="MerR-type_HTH_dom"/>
</dbReference>